<evidence type="ECO:0000256" key="1">
    <source>
        <dbReference type="ARBA" id="ARBA00010211"/>
    </source>
</evidence>
<dbReference type="FunCoup" id="A0A3N4LEA8">
    <property type="interactions" value="476"/>
</dbReference>
<keyword evidence="2" id="KW-0479">Metal-binding</keyword>
<name>A0A3N4LEA8_9PEZI</name>
<dbReference type="Pfam" id="PF01557">
    <property type="entry name" value="FAA_hydrolase"/>
    <property type="match status" value="1"/>
</dbReference>
<dbReference type="EMBL" id="ML121582">
    <property type="protein sequence ID" value="RPB19809.1"/>
    <property type="molecule type" value="Genomic_DNA"/>
</dbReference>
<dbReference type="InParanoid" id="A0A3N4LEA8"/>
<dbReference type="InterPro" id="IPR011234">
    <property type="entry name" value="Fumarylacetoacetase-like_C"/>
</dbReference>
<dbReference type="AlphaFoldDB" id="A0A3N4LEA8"/>
<keyword evidence="5" id="KW-1185">Reference proteome</keyword>
<sequence>MRPTAIAIHRLAVQNTKRYFSSQKALQNPPPTVPPLPHTIVCIGRNYANHISELGNTRPAEPFFFLKPVGSKEEVLMPISRKVLMPKGCDLHYEVELAVVLKSKVDEWNGDMEGLKDIVWGYNVAIDMTARNYQTSAKEKGLPWSLSKGLKTFLPISNFIPFNVIPDPHNVQLHLEVNGQTRQEDSTNLMLFNIPMLLRHVTSVMPLFTGDLLLTGTPKGVGKVIPGDKITAGVRVNGKEIELGKISVDIADRVSGYGSKNDKKAIEKVGGNGAAEKKAPQGS</sequence>
<accession>A0A3N4LEA8</accession>
<evidence type="ECO:0000256" key="2">
    <source>
        <dbReference type="ARBA" id="ARBA00022723"/>
    </source>
</evidence>
<dbReference type="PANTHER" id="PTHR11820:SF7">
    <property type="entry name" value="ACYLPYRUVASE FAHD1, MITOCHONDRIAL"/>
    <property type="match status" value="1"/>
</dbReference>
<dbReference type="OrthoDB" id="74910at2759"/>
<feature type="domain" description="Fumarylacetoacetase-like C-terminal" evidence="3">
    <location>
        <begin position="39"/>
        <end position="234"/>
    </location>
</feature>
<comment type="similarity">
    <text evidence="1">Belongs to the FAH family.</text>
</comment>
<dbReference type="GO" id="GO:0018773">
    <property type="term" value="F:acetylpyruvate hydrolase activity"/>
    <property type="evidence" value="ECO:0007669"/>
    <property type="project" value="TreeGrafter"/>
</dbReference>
<proteinExistence type="inferred from homology"/>
<dbReference type="PANTHER" id="PTHR11820">
    <property type="entry name" value="ACYLPYRUVASE"/>
    <property type="match status" value="1"/>
</dbReference>
<dbReference type="Gene3D" id="3.90.850.10">
    <property type="entry name" value="Fumarylacetoacetase-like, C-terminal domain"/>
    <property type="match status" value="1"/>
</dbReference>
<dbReference type="Proteomes" id="UP000267821">
    <property type="component" value="Unassembled WGS sequence"/>
</dbReference>
<dbReference type="GO" id="GO:0005739">
    <property type="term" value="C:mitochondrion"/>
    <property type="evidence" value="ECO:0007669"/>
    <property type="project" value="TreeGrafter"/>
</dbReference>
<dbReference type="SUPFAM" id="SSF56529">
    <property type="entry name" value="FAH"/>
    <property type="match status" value="1"/>
</dbReference>
<gene>
    <name evidence="4" type="ORF">L211DRAFT_793276</name>
</gene>
<protein>
    <recommendedName>
        <fullName evidence="3">Fumarylacetoacetase-like C-terminal domain-containing protein</fullName>
    </recommendedName>
</protein>
<reference evidence="4 5" key="1">
    <citation type="journal article" date="2018" name="Nat. Ecol. Evol.">
        <title>Pezizomycetes genomes reveal the molecular basis of ectomycorrhizal truffle lifestyle.</title>
        <authorList>
            <person name="Murat C."/>
            <person name="Payen T."/>
            <person name="Noel B."/>
            <person name="Kuo A."/>
            <person name="Morin E."/>
            <person name="Chen J."/>
            <person name="Kohler A."/>
            <person name="Krizsan K."/>
            <person name="Balestrini R."/>
            <person name="Da Silva C."/>
            <person name="Montanini B."/>
            <person name="Hainaut M."/>
            <person name="Levati E."/>
            <person name="Barry K.W."/>
            <person name="Belfiori B."/>
            <person name="Cichocki N."/>
            <person name="Clum A."/>
            <person name="Dockter R.B."/>
            <person name="Fauchery L."/>
            <person name="Guy J."/>
            <person name="Iotti M."/>
            <person name="Le Tacon F."/>
            <person name="Lindquist E.A."/>
            <person name="Lipzen A."/>
            <person name="Malagnac F."/>
            <person name="Mello A."/>
            <person name="Molinier V."/>
            <person name="Miyauchi S."/>
            <person name="Poulain J."/>
            <person name="Riccioni C."/>
            <person name="Rubini A."/>
            <person name="Sitrit Y."/>
            <person name="Splivallo R."/>
            <person name="Traeger S."/>
            <person name="Wang M."/>
            <person name="Zifcakova L."/>
            <person name="Wipf D."/>
            <person name="Zambonelli A."/>
            <person name="Paolocci F."/>
            <person name="Nowrousian M."/>
            <person name="Ottonello S."/>
            <person name="Baldrian P."/>
            <person name="Spatafora J.W."/>
            <person name="Henrissat B."/>
            <person name="Nagy L.G."/>
            <person name="Aury J.M."/>
            <person name="Wincker P."/>
            <person name="Grigoriev I.V."/>
            <person name="Bonfante P."/>
            <person name="Martin F.M."/>
        </authorList>
    </citation>
    <scope>NUCLEOTIDE SEQUENCE [LARGE SCALE GENOMIC DNA]</scope>
    <source>
        <strain evidence="4 5">ATCC MYA-4762</strain>
    </source>
</reference>
<evidence type="ECO:0000259" key="3">
    <source>
        <dbReference type="Pfam" id="PF01557"/>
    </source>
</evidence>
<dbReference type="GO" id="GO:0046872">
    <property type="term" value="F:metal ion binding"/>
    <property type="evidence" value="ECO:0007669"/>
    <property type="project" value="UniProtKB-KW"/>
</dbReference>
<dbReference type="STRING" id="1051890.A0A3N4LEA8"/>
<organism evidence="4 5">
    <name type="scientific">Terfezia boudieri ATCC MYA-4762</name>
    <dbReference type="NCBI Taxonomy" id="1051890"/>
    <lineage>
        <taxon>Eukaryota</taxon>
        <taxon>Fungi</taxon>
        <taxon>Dikarya</taxon>
        <taxon>Ascomycota</taxon>
        <taxon>Pezizomycotina</taxon>
        <taxon>Pezizomycetes</taxon>
        <taxon>Pezizales</taxon>
        <taxon>Pezizaceae</taxon>
        <taxon>Terfezia</taxon>
    </lineage>
</organism>
<evidence type="ECO:0000313" key="5">
    <source>
        <dbReference type="Proteomes" id="UP000267821"/>
    </source>
</evidence>
<evidence type="ECO:0000313" key="4">
    <source>
        <dbReference type="EMBL" id="RPB19809.1"/>
    </source>
</evidence>
<dbReference type="InterPro" id="IPR036663">
    <property type="entry name" value="Fumarylacetoacetase_C_sf"/>
</dbReference>